<protein>
    <submittedName>
        <fullName evidence="1">Uncharacterized protein</fullName>
    </submittedName>
</protein>
<proteinExistence type="predicted"/>
<organism evidence="1 2">
    <name type="scientific">Monosporascus cannonballus</name>
    <dbReference type="NCBI Taxonomy" id="155416"/>
    <lineage>
        <taxon>Eukaryota</taxon>
        <taxon>Fungi</taxon>
        <taxon>Dikarya</taxon>
        <taxon>Ascomycota</taxon>
        <taxon>Pezizomycotina</taxon>
        <taxon>Sordariomycetes</taxon>
        <taxon>Xylariomycetidae</taxon>
        <taxon>Xylariales</taxon>
        <taxon>Xylariales incertae sedis</taxon>
        <taxon>Monosporascus</taxon>
    </lineage>
</organism>
<name>A0ABY0GUA2_9PEZI</name>
<reference evidence="1 2" key="1">
    <citation type="submission" date="2018-06" db="EMBL/GenBank/DDBJ databases">
        <title>Complete Genomes of Monosporascus.</title>
        <authorList>
            <person name="Robinson A.J."/>
            <person name="Natvig D.O."/>
        </authorList>
    </citation>
    <scope>NUCLEOTIDE SEQUENCE [LARGE SCALE GENOMIC DNA]</scope>
    <source>
        <strain evidence="1 2">CBS 609.92</strain>
    </source>
</reference>
<evidence type="ECO:0000313" key="1">
    <source>
        <dbReference type="EMBL" id="RYO77670.1"/>
    </source>
</evidence>
<evidence type="ECO:0000313" key="2">
    <source>
        <dbReference type="Proteomes" id="UP000294003"/>
    </source>
</evidence>
<dbReference type="Proteomes" id="UP000294003">
    <property type="component" value="Unassembled WGS sequence"/>
</dbReference>
<accession>A0ABY0GUA2</accession>
<dbReference type="EMBL" id="QJNS01000441">
    <property type="protein sequence ID" value="RYO77670.1"/>
    <property type="molecule type" value="Genomic_DNA"/>
</dbReference>
<comment type="caution">
    <text evidence="1">The sequence shown here is derived from an EMBL/GenBank/DDBJ whole genome shotgun (WGS) entry which is preliminary data.</text>
</comment>
<sequence length="117" mass="12850">MFFRKSPENADEPDEYGVFTGVSMNVDVPNLVEFVDHMYVGDTLDGGASPWLRNPNQSGVPARRWVGRTEKSEEIHGGWPPIASLPAPTLKSEVEEIPSAVTARGLISFSDSQAEIY</sequence>
<gene>
    <name evidence="1" type="ORF">DL762_009111</name>
</gene>
<keyword evidence="2" id="KW-1185">Reference proteome</keyword>